<keyword evidence="10" id="KW-1185">Reference proteome</keyword>
<name>A0A7W9W9E4_ARMRO</name>
<dbReference type="InterPro" id="IPR013324">
    <property type="entry name" value="RNA_pol_sigma_r3/r4-like"/>
</dbReference>
<dbReference type="CDD" id="cd06171">
    <property type="entry name" value="Sigma70_r4"/>
    <property type="match status" value="1"/>
</dbReference>
<dbReference type="InterPro" id="IPR013249">
    <property type="entry name" value="RNA_pol_sigma70_r4_t2"/>
</dbReference>
<evidence type="ECO:0000256" key="1">
    <source>
        <dbReference type="ARBA" id="ARBA00010641"/>
    </source>
</evidence>
<dbReference type="Gene3D" id="1.10.10.10">
    <property type="entry name" value="Winged helix-like DNA-binding domain superfamily/Winged helix DNA-binding domain"/>
    <property type="match status" value="1"/>
</dbReference>
<evidence type="ECO:0000256" key="6">
    <source>
        <dbReference type="RuleBase" id="RU000716"/>
    </source>
</evidence>
<evidence type="ECO:0000256" key="4">
    <source>
        <dbReference type="ARBA" id="ARBA00023125"/>
    </source>
</evidence>
<dbReference type="PANTHER" id="PTHR43133:SF46">
    <property type="entry name" value="RNA POLYMERASE SIGMA-70 FACTOR ECF SUBFAMILY"/>
    <property type="match status" value="1"/>
</dbReference>
<dbReference type="RefSeq" id="WP_184203088.1">
    <property type="nucleotide sequence ID" value="NZ_JACHGW010000005.1"/>
</dbReference>
<gene>
    <name evidence="9" type="ORF">HNQ39_004947</name>
</gene>
<dbReference type="InterPro" id="IPR036388">
    <property type="entry name" value="WH-like_DNA-bd_sf"/>
</dbReference>
<sequence length="192" mass="21930">MLLPDLWLVQRARHGDKAAFGKLFDRHSRRVFHLLRRLSDNPSLAEDLTQETFLTAWQSLERWRGRGALSTWLCGIAVNHWRTHHRQAHESVPLDEALVESDSQADPLAHCTQAESLKALEQAVAALPESYREVFVLVRIEELSYQEVAQLLELPLGTVQSRLHRATRLLKTALTAHFSPDSDTEKETCHVL</sequence>
<dbReference type="NCBIfam" id="TIGR02937">
    <property type="entry name" value="sigma70-ECF"/>
    <property type="match status" value="1"/>
</dbReference>
<protein>
    <recommendedName>
        <fullName evidence="6">RNA polymerase sigma factor</fullName>
    </recommendedName>
</protein>
<evidence type="ECO:0000259" key="8">
    <source>
        <dbReference type="Pfam" id="PF08281"/>
    </source>
</evidence>
<dbReference type="GO" id="GO:0003677">
    <property type="term" value="F:DNA binding"/>
    <property type="evidence" value="ECO:0007669"/>
    <property type="project" value="UniProtKB-KW"/>
</dbReference>
<keyword evidence="3 6" id="KW-0731">Sigma factor</keyword>
<evidence type="ECO:0000313" key="9">
    <source>
        <dbReference type="EMBL" id="MBB6053115.1"/>
    </source>
</evidence>
<dbReference type="SUPFAM" id="SSF88946">
    <property type="entry name" value="Sigma2 domain of RNA polymerase sigma factors"/>
    <property type="match status" value="1"/>
</dbReference>
<dbReference type="InterPro" id="IPR039425">
    <property type="entry name" value="RNA_pol_sigma-70-like"/>
</dbReference>
<dbReference type="AlphaFoldDB" id="A0A7W9W9E4"/>
<dbReference type="Proteomes" id="UP000520814">
    <property type="component" value="Unassembled WGS sequence"/>
</dbReference>
<dbReference type="GO" id="GO:0016987">
    <property type="term" value="F:sigma factor activity"/>
    <property type="evidence" value="ECO:0007669"/>
    <property type="project" value="UniProtKB-KW"/>
</dbReference>
<dbReference type="GO" id="GO:0006950">
    <property type="term" value="P:response to stress"/>
    <property type="evidence" value="ECO:0007669"/>
    <property type="project" value="UniProtKB-ARBA"/>
</dbReference>
<dbReference type="Pfam" id="PF08281">
    <property type="entry name" value="Sigma70_r4_2"/>
    <property type="match status" value="1"/>
</dbReference>
<keyword evidence="5 6" id="KW-0804">Transcription</keyword>
<feature type="domain" description="RNA polymerase sigma-70 region 2" evidence="7">
    <location>
        <begin position="23"/>
        <end position="88"/>
    </location>
</feature>
<dbReference type="InterPro" id="IPR014284">
    <property type="entry name" value="RNA_pol_sigma-70_dom"/>
</dbReference>
<dbReference type="EMBL" id="JACHGW010000005">
    <property type="protein sequence ID" value="MBB6053115.1"/>
    <property type="molecule type" value="Genomic_DNA"/>
</dbReference>
<dbReference type="InterPro" id="IPR000838">
    <property type="entry name" value="RNA_pol_sigma70_ECF_CS"/>
</dbReference>
<dbReference type="Gene3D" id="1.10.1740.10">
    <property type="match status" value="1"/>
</dbReference>
<evidence type="ECO:0000313" key="10">
    <source>
        <dbReference type="Proteomes" id="UP000520814"/>
    </source>
</evidence>
<comment type="caution">
    <text evidence="9">The sequence shown here is derived from an EMBL/GenBank/DDBJ whole genome shotgun (WGS) entry which is preliminary data.</text>
</comment>
<reference evidence="9 10" key="1">
    <citation type="submission" date="2020-08" db="EMBL/GenBank/DDBJ databases">
        <title>Genomic Encyclopedia of Type Strains, Phase IV (KMG-IV): sequencing the most valuable type-strain genomes for metagenomic binning, comparative biology and taxonomic classification.</title>
        <authorList>
            <person name="Goeker M."/>
        </authorList>
    </citation>
    <scope>NUCLEOTIDE SEQUENCE [LARGE SCALE GENOMIC DNA]</scope>
    <source>
        <strain evidence="9 10">DSM 23562</strain>
    </source>
</reference>
<keyword evidence="2 6" id="KW-0805">Transcription regulation</keyword>
<feature type="domain" description="RNA polymerase sigma factor 70 region 4 type 2" evidence="8">
    <location>
        <begin position="118"/>
        <end position="167"/>
    </location>
</feature>
<dbReference type="PROSITE" id="PS01063">
    <property type="entry name" value="SIGMA70_ECF"/>
    <property type="match status" value="1"/>
</dbReference>
<dbReference type="GO" id="GO:0006352">
    <property type="term" value="P:DNA-templated transcription initiation"/>
    <property type="evidence" value="ECO:0007669"/>
    <property type="project" value="InterPro"/>
</dbReference>
<proteinExistence type="inferred from homology"/>
<accession>A0A7W9W9E4</accession>
<evidence type="ECO:0000259" key="7">
    <source>
        <dbReference type="Pfam" id="PF04542"/>
    </source>
</evidence>
<dbReference type="PANTHER" id="PTHR43133">
    <property type="entry name" value="RNA POLYMERASE ECF-TYPE SIGMA FACTO"/>
    <property type="match status" value="1"/>
</dbReference>
<dbReference type="Pfam" id="PF04542">
    <property type="entry name" value="Sigma70_r2"/>
    <property type="match status" value="1"/>
</dbReference>
<organism evidence="9 10">
    <name type="scientific">Armatimonas rosea</name>
    <dbReference type="NCBI Taxonomy" id="685828"/>
    <lineage>
        <taxon>Bacteria</taxon>
        <taxon>Bacillati</taxon>
        <taxon>Armatimonadota</taxon>
        <taxon>Armatimonadia</taxon>
        <taxon>Armatimonadales</taxon>
        <taxon>Armatimonadaceae</taxon>
        <taxon>Armatimonas</taxon>
    </lineage>
</organism>
<dbReference type="InterPro" id="IPR013325">
    <property type="entry name" value="RNA_pol_sigma_r2"/>
</dbReference>
<keyword evidence="4 6" id="KW-0238">DNA-binding</keyword>
<evidence type="ECO:0000256" key="2">
    <source>
        <dbReference type="ARBA" id="ARBA00023015"/>
    </source>
</evidence>
<comment type="similarity">
    <text evidence="1 6">Belongs to the sigma-70 factor family. ECF subfamily.</text>
</comment>
<evidence type="ECO:0000256" key="5">
    <source>
        <dbReference type="ARBA" id="ARBA00023163"/>
    </source>
</evidence>
<evidence type="ECO:0000256" key="3">
    <source>
        <dbReference type="ARBA" id="ARBA00023082"/>
    </source>
</evidence>
<dbReference type="SUPFAM" id="SSF88659">
    <property type="entry name" value="Sigma3 and sigma4 domains of RNA polymerase sigma factors"/>
    <property type="match status" value="1"/>
</dbReference>
<dbReference type="InterPro" id="IPR007627">
    <property type="entry name" value="RNA_pol_sigma70_r2"/>
</dbReference>